<sequence>MVCSLTCSMMLMKQRMDICKNWSPIPKFYITISWAITKLV</sequence>
<proteinExistence type="predicted"/>
<accession>A0A2P2K2M6</accession>
<name>A0A2P2K2M6_RHIMU</name>
<dbReference type="AlphaFoldDB" id="A0A2P2K2M6"/>
<dbReference type="EMBL" id="GGEC01019501">
    <property type="protein sequence ID" value="MBW99984.1"/>
    <property type="molecule type" value="Transcribed_RNA"/>
</dbReference>
<organism evidence="1">
    <name type="scientific">Rhizophora mucronata</name>
    <name type="common">Asiatic mangrove</name>
    <dbReference type="NCBI Taxonomy" id="61149"/>
    <lineage>
        <taxon>Eukaryota</taxon>
        <taxon>Viridiplantae</taxon>
        <taxon>Streptophyta</taxon>
        <taxon>Embryophyta</taxon>
        <taxon>Tracheophyta</taxon>
        <taxon>Spermatophyta</taxon>
        <taxon>Magnoliopsida</taxon>
        <taxon>eudicotyledons</taxon>
        <taxon>Gunneridae</taxon>
        <taxon>Pentapetalae</taxon>
        <taxon>rosids</taxon>
        <taxon>fabids</taxon>
        <taxon>Malpighiales</taxon>
        <taxon>Rhizophoraceae</taxon>
        <taxon>Rhizophora</taxon>
    </lineage>
</organism>
<protein>
    <submittedName>
        <fullName evidence="1">Uncharacterized protein</fullName>
    </submittedName>
</protein>
<reference evidence="1" key="1">
    <citation type="submission" date="2018-02" db="EMBL/GenBank/DDBJ databases">
        <title>Rhizophora mucronata_Transcriptome.</title>
        <authorList>
            <person name="Meera S.P."/>
            <person name="Sreeshan A."/>
            <person name="Augustine A."/>
        </authorList>
    </citation>
    <scope>NUCLEOTIDE SEQUENCE</scope>
    <source>
        <tissue evidence="1">Leaf</tissue>
    </source>
</reference>
<evidence type="ECO:0000313" key="1">
    <source>
        <dbReference type="EMBL" id="MBW99984.1"/>
    </source>
</evidence>